<feature type="compositionally biased region" description="Basic and acidic residues" evidence="1">
    <location>
        <begin position="19"/>
        <end position="35"/>
    </location>
</feature>
<organism evidence="2 3">
    <name type="scientific">Anisodus tanguticus</name>
    <dbReference type="NCBI Taxonomy" id="243964"/>
    <lineage>
        <taxon>Eukaryota</taxon>
        <taxon>Viridiplantae</taxon>
        <taxon>Streptophyta</taxon>
        <taxon>Embryophyta</taxon>
        <taxon>Tracheophyta</taxon>
        <taxon>Spermatophyta</taxon>
        <taxon>Magnoliopsida</taxon>
        <taxon>eudicotyledons</taxon>
        <taxon>Gunneridae</taxon>
        <taxon>Pentapetalae</taxon>
        <taxon>asterids</taxon>
        <taxon>lamiids</taxon>
        <taxon>Solanales</taxon>
        <taxon>Solanaceae</taxon>
        <taxon>Solanoideae</taxon>
        <taxon>Hyoscyameae</taxon>
        <taxon>Anisodus</taxon>
    </lineage>
</organism>
<evidence type="ECO:0000256" key="1">
    <source>
        <dbReference type="SAM" id="MobiDB-lite"/>
    </source>
</evidence>
<reference evidence="2" key="1">
    <citation type="submission" date="2023-12" db="EMBL/GenBank/DDBJ databases">
        <title>Genome assembly of Anisodus tanguticus.</title>
        <authorList>
            <person name="Wang Y.-J."/>
        </authorList>
    </citation>
    <scope>NUCLEOTIDE SEQUENCE</scope>
    <source>
        <strain evidence="2">KB-2021</strain>
        <tissue evidence="2">Leaf</tissue>
    </source>
</reference>
<name>A0AAE1S1S9_9SOLA</name>
<proteinExistence type="predicted"/>
<evidence type="ECO:0000313" key="2">
    <source>
        <dbReference type="EMBL" id="KAK4361815.1"/>
    </source>
</evidence>
<gene>
    <name evidence="2" type="ORF">RND71_017056</name>
</gene>
<comment type="caution">
    <text evidence="2">The sequence shown here is derived from an EMBL/GenBank/DDBJ whole genome shotgun (WGS) entry which is preliminary data.</text>
</comment>
<keyword evidence="3" id="KW-1185">Reference proteome</keyword>
<evidence type="ECO:0000313" key="3">
    <source>
        <dbReference type="Proteomes" id="UP001291623"/>
    </source>
</evidence>
<dbReference type="Proteomes" id="UP001291623">
    <property type="component" value="Unassembled WGS sequence"/>
</dbReference>
<feature type="compositionally biased region" description="Polar residues" evidence="1">
    <location>
        <begin position="1"/>
        <end position="17"/>
    </location>
</feature>
<sequence length="92" mass="10709">MRKTGISKQLRQKTLTNPAREKSEKRMGEQKLSRKKLEVDRQRGILFVKIINVNTCNMLAIYDNLNVPRDINSMLRRIAHQSKTRGCNILLS</sequence>
<dbReference type="EMBL" id="JAVYJV010000009">
    <property type="protein sequence ID" value="KAK4361815.1"/>
    <property type="molecule type" value="Genomic_DNA"/>
</dbReference>
<accession>A0AAE1S1S9</accession>
<protein>
    <submittedName>
        <fullName evidence="2">Uncharacterized protein</fullName>
    </submittedName>
</protein>
<dbReference type="AlphaFoldDB" id="A0AAE1S1S9"/>
<feature type="region of interest" description="Disordered" evidence="1">
    <location>
        <begin position="1"/>
        <end position="35"/>
    </location>
</feature>